<protein>
    <recommendedName>
        <fullName evidence="1">Fibronectin type-III domain-containing protein</fullName>
    </recommendedName>
</protein>
<keyword evidence="3" id="KW-1185">Reference proteome</keyword>
<dbReference type="Proteomes" id="UP000555103">
    <property type="component" value="Unassembled WGS sequence"/>
</dbReference>
<dbReference type="PROSITE" id="PS50853">
    <property type="entry name" value="FN3"/>
    <property type="match status" value="1"/>
</dbReference>
<dbReference type="InterPro" id="IPR003961">
    <property type="entry name" value="FN3_dom"/>
</dbReference>
<organism evidence="2 3">
    <name type="scientific">Dysgonomonas hofstadii</name>
    <dbReference type="NCBI Taxonomy" id="637886"/>
    <lineage>
        <taxon>Bacteria</taxon>
        <taxon>Pseudomonadati</taxon>
        <taxon>Bacteroidota</taxon>
        <taxon>Bacteroidia</taxon>
        <taxon>Bacteroidales</taxon>
        <taxon>Dysgonomonadaceae</taxon>
        <taxon>Dysgonomonas</taxon>
    </lineage>
</organism>
<accession>A0A840CQ67</accession>
<gene>
    <name evidence="2" type="ORF">GGR21_002742</name>
</gene>
<dbReference type="InterPro" id="IPR011050">
    <property type="entry name" value="Pectin_lyase_fold/virulence"/>
</dbReference>
<dbReference type="CDD" id="cd00063">
    <property type="entry name" value="FN3"/>
    <property type="match status" value="1"/>
</dbReference>
<dbReference type="Gene3D" id="2.60.40.10">
    <property type="entry name" value="Immunoglobulins"/>
    <property type="match status" value="1"/>
</dbReference>
<proteinExistence type="predicted"/>
<reference evidence="2 3" key="1">
    <citation type="submission" date="2020-08" db="EMBL/GenBank/DDBJ databases">
        <title>Genomic Encyclopedia of Type Strains, Phase IV (KMG-IV): sequencing the most valuable type-strain genomes for metagenomic binning, comparative biology and taxonomic classification.</title>
        <authorList>
            <person name="Goeker M."/>
        </authorList>
    </citation>
    <scope>NUCLEOTIDE SEQUENCE [LARGE SCALE GENOMIC DNA]</scope>
    <source>
        <strain evidence="2 3">DSM 104969</strain>
    </source>
</reference>
<dbReference type="SUPFAM" id="SSF51126">
    <property type="entry name" value="Pectin lyase-like"/>
    <property type="match status" value="1"/>
</dbReference>
<name>A0A840CQ67_9BACT</name>
<dbReference type="AlphaFoldDB" id="A0A840CQ67"/>
<evidence type="ECO:0000259" key="1">
    <source>
        <dbReference type="PROSITE" id="PS50853"/>
    </source>
</evidence>
<dbReference type="Pfam" id="PF17161">
    <property type="entry name" value="DUF5123"/>
    <property type="match status" value="1"/>
</dbReference>
<evidence type="ECO:0000313" key="3">
    <source>
        <dbReference type="Proteomes" id="UP000555103"/>
    </source>
</evidence>
<dbReference type="RefSeq" id="WP_183307721.1">
    <property type="nucleotide sequence ID" value="NZ_JACIEP010000009.1"/>
</dbReference>
<sequence length="651" mass="70839">MKRIIKNILIGGIAILTGIFCLQSCADDLQNELNSIELSRLLKPLKVTFGVVTIGSVELSWQATAPSFEVEYCLTEDFSQGVTVVDGITASKCIIDGLLEDTKYYFRVRGVSGSDRPASSLYSDVVSSSTLSEPAIENIKAVAEMQYMLDPLAVTTIVTVTWGKEGVEPEAITSITFTHEDGAPITYPVSAEEAAAQEKVVDTGLEVSTEYMIRLYRDTKERGSCPVVTKDGPIPSVEGESKLNYATNPVTADMTLTWELYMVPTITSITFTKSGEDTPVITEPVLPADLLAKSKDITGLDAGTTYIVKLLNDEALVAQAEMTTPKAPSENMRVVRPEDGDLREIIVDENRPDTLFLIPGNYNFTSTASTGIVSKNLVLMGENPNTTIVKMEKNLLLQGTYDRIVFKNITFNCDAYLMQGTVTSSNGQFNIGEIRMENCVVNLASGSSASSTIMTIQARTAGFNARIGKCVFENIITYSHSGNTQFTYVQVSASEIYMVFDDIIVKNCTSANTARGIISLGQVAEPVNVNVENCTLYNINVGKNTVIYAAKSNNANINIKNTILHFGSTGYKFVDYVATSAKLNIENSYFFKGQTPLFNNALAPANNNMIEYDGTPEDLFVSPNVNPVASGASFKIKDAEMTTKNIGDSRW</sequence>
<comment type="caution">
    <text evidence="2">The sequence shown here is derived from an EMBL/GenBank/DDBJ whole genome shotgun (WGS) entry which is preliminary data.</text>
</comment>
<dbReference type="SUPFAM" id="SSF49265">
    <property type="entry name" value="Fibronectin type III"/>
    <property type="match status" value="1"/>
</dbReference>
<dbReference type="InterPro" id="IPR013783">
    <property type="entry name" value="Ig-like_fold"/>
</dbReference>
<dbReference type="InterPro" id="IPR036116">
    <property type="entry name" value="FN3_sf"/>
</dbReference>
<feature type="domain" description="Fibronectin type-III" evidence="1">
    <location>
        <begin position="43"/>
        <end position="133"/>
    </location>
</feature>
<dbReference type="InterPro" id="IPR033427">
    <property type="entry name" value="DUF5123"/>
</dbReference>
<dbReference type="EMBL" id="JACIEP010000009">
    <property type="protein sequence ID" value="MBB4036829.1"/>
    <property type="molecule type" value="Genomic_DNA"/>
</dbReference>
<dbReference type="SMART" id="SM00060">
    <property type="entry name" value="FN3"/>
    <property type="match status" value="1"/>
</dbReference>
<evidence type="ECO:0000313" key="2">
    <source>
        <dbReference type="EMBL" id="MBB4036829.1"/>
    </source>
</evidence>